<name>A0A4C1UVM0_EUMVA</name>
<evidence type="ECO:0000313" key="2">
    <source>
        <dbReference type="EMBL" id="GBP30339.1"/>
    </source>
</evidence>
<comment type="caution">
    <text evidence="2">The sequence shown here is derived from an EMBL/GenBank/DDBJ whole genome shotgun (WGS) entry which is preliminary data.</text>
</comment>
<organism evidence="2 3">
    <name type="scientific">Eumeta variegata</name>
    <name type="common">Bagworm moth</name>
    <name type="synonym">Eumeta japonica</name>
    <dbReference type="NCBI Taxonomy" id="151549"/>
    <lineage>
        <taxon>Eukaryota</taxon>
        <taxon>Metazoa</taxon>
        <taxon>Ecdysozoa</taxon>
        <taxon>Arthropoda</taxon>
        <taxon>Hexapoda</taxon>
        <taxon>Insecta</taxon>
        <taxon>Pterygota</taxon>
        <taxon>Neoptera</taxon>
        <taxon>Endopterygota</taxon>
        <taxon>Lepidoptera</taxon>
        <taxon>Glossata</taxon>
        <taxon>Ditrysia</taxon>
        <taxon>Tineoidea</taxon>
        <taxon>Psychidae</taxon>
        <taxon>Oiketicinae</taxon>
        <taxon>Eumeta</taxon>
    </lineage>
</organism>
<feature type="non-terminal residue" evidence="2">
    <location>
        <position position="1"/>
    </location>
</feature>
<sequence length="259" mass="28788">ISRAGSRSEAPIKHLNPEGEGIEVSCIVSSNFVRPTQPGRPRTCPSPESARGEKFVKGAPPGPGIVKVPHDEARALRCEKAKQFAHQRPAGPCNCTPAGWRPWARTPRTPTNFGCRVLLLTRGIELIKAKQSKGAQIRSLLVDNEECRYSPRGSISHPRRRIGWVQMRDNIITLYLLTSELVSRRISFRAPARVECDQEMCLCGFEVIAFLCRCTSIIVNAPERGGTSASLSKVNNILRYPRGVWRTTETLCLETTPHH</sequence>
<dbReference type="AlphaFoldDB" id="A0A4C1UVM0"/>
<accession>A0A4C1UVM0</accession>
<keyword evidence="3" id="KW-1185">Reference proteome</keyword>
<proteinExistence type="predicted"/>
<protein>
    <submittedName>
        <fullName evidence="2">Uncharacterized protein</fullName>
    </submittedName>
</protein>
<gene>
    <name evidence="2" type="ORF">EVAR_18138_1</name>
</gene>
<reference evidence="2 3" key="1">
    <citation type="journal article" date="2019" name="Commun. Biol.">
        <title>The bagworm genome reveals a unique fibroin gene that provides high tensile strength.</title>
        <authorList>
            <person name="Kono N."/>
            <person name="Nakamura H."/>
            <person name="Ohtoshi R."/>
            <person name="Tomita M."/>
            <person name="Numata K."/>
            <person name="Arakawa K."/>
        </authorList>
    </citation>
    <scope>NUCLEOTIDE SEQUENCE [LARGE SCALE GENOMIC DNA]</scope>
</reference>
<dbReference type="EMBL" id="BGZK01000232">
    <property type="protein sequence ID" value="GBP30339.1"/>
    <property type="molecule type" value="Genomic_DNA"/>
</dbReference>
<evidence type="ECO:0000313" key="3">
    <source>
        <dbReference type="Proteomes" id="UP000299102"/>
    </source>
</evidence>
<dbReference type="Proteomes" id="UP000299102">
    <property type="component" value="Unassembled WGS sequence"/>
</dbReference>
<feature type="region of interest" description="Disordered" evidence="1">
    <location>
        <begin position="35"/>
        <end position="65"/>
    </location>
</feature>
<evidence type="ECO:0000256" key="1">
    <source>
        <dbReference type="SAM" id="MobiDB-lite"/>
    </source>
</evidence>